<dbReference type="InterPro" id="IPR044570">
    <property type="entry name" value="Set1-like"/>
</dbReference>
<comment type="subcellular location">
    <subcellularLocation>
        <location evidence="1">Nucleus</location>
    </subcellularLocation>
</comment>
<name>A0ABD0X204_UMBPY</name>
<dbReference type="GO" id="GO:0008168">
    <property type="term" value="F:methyltransferase activity"/>
    <property type="evidence" value="ECO:0007669"/>
    <property type="project" value="UniProtKB-KW"/>
</dbReference>
<evidence type="ECO:0000256" key="2">
    <source>
        <dbReference type="ARBA" id="ARBA00022603"/>
    </source>
</evidence>
<feature type="compositionally biased region" description="Low complexity" evidence="7">
    <location>
        <begin position="294"/>
        <end position="310"/>
    </location>
</feature>
<sequence>MEQEGGYDPDHHYIPPHMTYAYPDPSQMPPHHGLPPPHTGWPPHLLPQHYAYHTPPPYGAMPPGEGGAQYGAAGEPPEPLLTETPHEATVQLVLATLIQEMKSIMQRDLNRKMVENIAFGTFDEWWERKETKAKPFQTMVRGVAAVRDEENKASSKPREPLMSLVDWAKSGGMEGFSLRGALRLPSFKVKRKEPQEMVEGGEIKRPKTPPEDDDDEDLYRAKGPEGSRMSGEAHRVERDSRRRKKKPRSRKPWDLDSEGEETSDGSSSEKDDEEDSDKESADEALSADSDDESLSSSSESSSSSTSSSSSSEDEGEEVGSGLDTMDESTMDSTALDTEKDEDLEKLPAPPKTPLSAEIKAEIAASKQESSAPSSNARPTSPSAPRPSSPIVIVPPP</sequence>
<comment type="caution">
    <text evidence="8">The sequence shown here is derived from an EMBL/GenBank/DDBJ whole genome shotgun (WGS) entry which is preliminary data.</text>
</comment>
<keyword evidence="3" id="KW-0808">Transferase</keyword>
<evidence type="ECO:0000313" key="9">
    <source>
        <dbReference type="Proteomes" id="UP001557470"/>
    </source>
</evidence>
<feature type="region of interest" description="Disordered" evidence="7">
    <location>
        <begin position="191"/>
        <end position="396"/>
    </location>
</feature>
<feature type="compositionally biased region" description="Acidic residues" evidence="7">
    <location>
        <begin position="270"/>
        <end position="282"/>
    </location>
</feature>
<reference evidence="8 9" key="1">
    <citation type="submission" date="2024-06" db="EMBL/GenBank/DDBJ databases">
        <authorList>
            <person name="Pan Q."/>
            <person name="Wen M."/>
            <person name="Jouanno E."/>
            <person name="Zahm M."/>
            <person name="Klopp C."/>
            <person name="Cabau C."/>
            <person name="Louis A."/>
            <person name="Berthelot C."/>
            <person name="Parey E."/>
            <person name="Roest Crollius H."/>
            <person name="Montfort J."/>
            <person name="Robinson-Rechavi M."/>
            <person name="Bouchez O."/>
            <person name="Lampietro C."/>
            <person name="Lopez Roques C."/>
            <person name="Donnadieu C."/>
            <person name="Postlethwait J."/>
            <person name="Bobe J."/>
            <person name="Verreycken H."/>
            <person name="Guiguen Y."/>
        </authorList>
    </citation>
    <scope>NUCLEOTIDE SEQUENCE [LARGE SCALE GENOMIC DNA]</scope>
    <source>
        <strain evidence="8">Up_M1</strain>
        <tissue evidence="8">Testis</tissue>
    </source>
</reference>
<keyword evidence="2" id="KW-0489">Methyltransferase</keyword>
<protein>
    <submittedName>
        <fullName evidence="8">Uncharacterized protein</fullName>
    </submittedName>
</protein>
<feature type="compositionally biased region" description="Basic residues" evidence="7">
    <location>
        <begin position="241"/>
        <end position="250"/>
    </location>
</feature>
<dbReference type="PANTHER" id="PTHR45814:SF3">
    <property type="entry name" value="HISTONE-LYSINE N-METHYLTRANSFERASE SETD1A"/>
    <property type="match status" value="1"/>
</dbReference>
<dbReference type="EMBL" id="JAGEUA010000003">
    <property type="protein sequence ID" value="KAL0993286.1"/>
    <property type="molecule type" value="Genomic_DNA"/>
</dbReference>
<dbReference type="PANTHER" id="PTHR45814">
    <property type="entry name" value="HISTONE-LYSINE N-METHYLTRANSFERASE SETD1"/>
    <property type="match status" value="1"/>
</dbReference>
<evidence type="ECO:0000256" key="3">
    <source>
        <dbReference type="ARBA" id="ARBA00022679"/>
    </source>
</evidence>
<keyword evidence="5" id="KW-0156">Chromatin regulator</keyword>
<evidence type="ECO:0000256" key="1">
    <source>
        <dbReference type="ARBA" id="ARBA00004123"/>
    </source>
</evidence>
<evidence type="ECO:0000256" key="7">
    <source>
        <dbReference type="SAM" id="MobiDB-lite"/>
    </source>
</evidence>
<feature type="compositionally biased region" description="Pro residues" evidence="7">
    <location>
        <begin position="381"/>
        <end position="396"/>
    </location>
</feature>
<accession>A0ABD0X204</accession>
<evidence type="ECO:0000256" key="6">
    <source>
        <dbReference type="ARBA" id="ARBA00023242"/>
    </source>
</evidence>
<organism evidence="8 9">
    <name type="scientific">Umbra pygmaea</name>
    <name type="common">Eastern mudminnow</name>
    <dbReference type="NCBI Taxonomy" id="75934"/>
    <lineage>
        <taxon>Eukaryota</taxon>
        <taxon>Metazoa</taxon>
        <taxon>Chordata</taxon>
        <taxon>Craniata</taxon>
        <taxon>Vertebrata</taxon>
        <taxon>Euteleostomi</taxon>
        <taxon>Actinopterygii</taxon>
        <taxon>Neopterygii</taxon>
        <taxon>Teleostei</taxon>
        <taxon>Protacanthopterygii</taxon>
        <taxon>Esociformes</taxon>
        <taxon>Umbridae</taxon>
        <taxon>Umbra</taxon>
    </lineage>
</organism>
<keyword evidence="6" id="KW-0539">Nucleus</keyword>
<dbReference type="GO" id="GO:0032259">
    <property type="term" value="P:methylation"/>
    <property type="evidence" value="ECO:0007669"/>
    <property type="project" value="UniProtKB-KW"/>
</dbReference>
<feature type="compositionally biased region" description="Basic and acidic residues" evidence="7">
    <location>
        <begin position="201"/>
        <end position="210"/>
    </location>
</feature>
<dbReference type="GO" id="GO:0005634">
    <property type="term" value="C:nucleus"/>
    <property type="evidence" value="ECO:0007669"/>
    <property type="project" value="UniProtKB-SubCell"/>
</dbReference>
<gene>
    <name evidence="8" type="ORF">UPYG_G00105690</name>
</gene>
<evidence type="ECO:0000256" key="4">
    <source>
        <dbReference type="ARBA" id="ARBA00022691"/>
    </source>
</evidence>
<evidence type="ECO:0000256" key="5">
    <source>
        <dbReference type="ARBA" id="ARBA00022853"/>
    </source>
</evidence>
<proteinExistence type="predicted"/>
<keyword evidence="9" id="KW-1185">Reference proteome</keyword>
<dbReference type="GO" id="GO:0006325">
    <property type="term" value="P:chromatin organization"/>
    <property type="evidence" value="ECO:0007669"/>
    <property type="project" value="UniProtKB-KW"/>
</dbReference>
<feature type="compositionally biased region" description="Basic and acidic residues" evidence="7">
    <location>
        <begin position="218"/>
        <end position="240"/>
    </location>
</feature>
<keyword evidence="4" id="KW-0949">S-adenosyl-L-methionine</keyword>
<dbReference type="AlphaFoldDB" id="A0ABD0X204"/>
<dbReference type="Proteomes" id="UP001557470">
    <property type="component" value="Unassembled WGS sequence"/>
</dbReference>
<evidence type="ECO:0000313" key="8">
    <source>
        <dbReference type="EMBL" id="KAL0993286.1"/>
    </source>
</evidence>
<feature type="compositionally biased region" description="Low complexity" evidence="7">
    <location>
        <begin position="369"/>
        <end position="380"/>
    </location>
</feature>